<accession>A0A323TWE2</accession>
<protein>
    <submittedName>
        <fullName evidence="1">DUF1018 domain-containing protein</fullName>
    </submittedName>
</protein>
<comment type="caution">
    <text evidence="1">The sequence shown here is derived from an EMBL/GenBank/DDBJ whole genome shotgun (WGS) entry which is preliminary data.</text>
</comment>
<sequence length="128" mass="15408">MKEIKKHQIKYIHTLKNKAGLKDEDYRLLLKSKFNKNSSKDLSYNQAEILIKILDRLINDYATDKQKSKFNTLYNKVYYEKDKQEFIEHYLGKDKTMDNMSIQECSKLIYILEEIVEWQEKKFGGNNE</sequence>
<gene>
    <name evidence="1" type="ORF">DNF10_05565</name>
</gene>
<dbReference type="Pfam" id="PF06252">
    <property type="entry name" value="GemA"/>
    <property type="match status" value="1"/>
</dbReference>
<dbReference type="AlphaFoldDB" id="A0A323TWE2"/>
<evidence type="ECO:0000313" key="1">
    <source>
        <dbReference type="EMBL" id="PZA04543.1"/>
    </source>
</evidence>
<proteinExistence type="predicted"/>
<organism evidence="1">
    <name type="scientific">Fusobacterium nucleatum</name>
    <dbReference type="NCBI Taxonomy" id="851"/>
    <lineage>
        <taxon>Bacteria</taxon>
        <taxon>Fusobacteriati</taxon>
        <taxon>Fusobacteriota</taxon>
        <taxon>Fusobacteriia</taxon>
        <taxon>Fusobacteriales</taxon>
        <taxon>Fusobacteriaceae</taxon>
        <taxon>Fusobacterium</taxon>
    </lineage>
</organism>
<reference evidence="1" key="1">
    <citation type="submission" date="2018-06" db="EMBL/GenBank/DDBJ databases">
        <title>Sequence of the Fusobacterium nucleatum str. 12230 genome.</title>
        <authorList>
            <person name="Navarre W."/>
        </authorList>
    </citation>
    <scope>NUCLEOTIDE SEQUENCE [LARGE SCALE GENOMIC DNA]</scope>
    <source>
        <strain evidence="1">12230</strain>
    </source>
</reference>
<dbReference type="EMBL" id="QKOC01000006">
    <property type="protein sequence ID" value="PZA04543.1"/>
    <property type="molecule type" value="Genomic_DNA"/>
</dbReference>
<name>A0A323TWE2_FUSNU</name>
<dbReference type="InterPro" id="IPR009363">
    <property type="entry name" value="Phage_Mu_Gp16"/>
</dbReference>